<gene>
    <name evidence="9" type="ORF">CHARACLAT_023072</name>
</gene>
<dbReference type="SUPFAM" id="SSF57667">
    <property type="entry name" value="beta-beta-alpha zinc fingers"/>
    <property type="match status" value="3"/>
</dbReference>
<feature type="domain" description="C2H2-type" evidence="8">
    <location>
        <begin position="277"/>
        <end position="304"/>
    </location>
</feature>
<feature type="domain" description="C2H2-type" evidence="8">
    <location>
        <begin position="222"/>
        <end position="248"/>
    </location>
</feature>
<dbReference type="PROSITE" id="PS00028">
    <property type="entry name" value="ZINC_FINGER_C2H2_1"/>
    <property type="match status" value="5"/>
</dbReference>
<evidence type="ECO:0000256" key="1">
    <source>
        <dbReference type="ARBA" id="ARBA00022723"/>
    </source>
</evidence>
<dbReference type="EMBL" id="JAHUTJ010067985">
    <property type="protein sequence ID" value="MED6291387.1"/>
    <property type="molecule type" value="Genomic_DNA"/>
</dbReference>
<dbReference type="SMART" id="SM00355">
    <property type="entry name" value="ZnF_C2H2"/>
    <property type="match status" value="6"/>
</dbReference>
<evidence type="ECO:0000256" key="3">
    <source>
        <dbReference type="ARBA" id="ARBA00022771"/>
    </source>
</evidence>
<proteinExistence type="predicted"/>
<evidence type="ECO:0000313" key="10">
    <source>
        <dbReference type="Proteomes" id="UP001352852"/>
    </source>
</evidence>
<feature type="domain" description="C2H2-type" evidence="8">
    <location>
        <begin position="361"/>
        <end position="385"/>
    </location>
</feature>
<protein>
    <recommendedName>
        <fullName evidence="8">C2H2-type domain-containing protein</fullName>
    </recommendedName>
</protein>
<feature type="region of interest" description="Disordered" evidence="7">
    <location>
        <begin position="163"/>
        <end position="215"/>
    </location>
</feature>
<dbReference type="Proteomes" id="UP001352852">
    <property type="component" value="Unassembled WGS sequence"/>
</dbReference>
<evidence type="ECO:0000256" key="7">
    <source>
        <dbReference type="SAM" id="MobiDB-lite"/>
    </source>
</evidence>
<keyword evidence="3 6" id="KW-0863">Zinc-finger</keyword>
<accession>A0ABU7EW34</accession>
<organism evidence="9 10">
    <name type="scientific">Characodon lateralis</name>
    <dbReference type="NCBI Taxonomy" id="208331"/>
    <lineage>
        <taxon>Eukaryota</taxon>
        <taxon>Metazoa</taxon>
        <taxon>Chordata</taxon>
        <taxon>Craniata</taxon>
        <taxon>Vertebrata</taxon>
        <taxon>Euteleostomi</taxon>
        <taxon>Actinopterygii</taxon>
        <taxon>Neopterygii</taxon>
        <taxon>Teleostei</taxon>
        <taxon>Neoteleostei</taxon>
        <taxon>Acanthomorphata</taxon>
        <taxon>Ovalentaria</taxon>
        <taxon>Atherinomorphae</taxon>
        <taxon>Cyprinodontiformes</taxon>
        <taxon>Goodeidae</taxon>
        <taxon>Characodon</taxon>
    </lineage>
</organism>
<dbReference type="PANTHER" id="PTHR23235">
    <property type="entry name" value="KRUEPPEL-LIKE TRANSCRIPTION FACTOR"/>
    <property type="match status" value="1"/>
</dbReference>
<dbReference type="PROSITE" id="PS50157">
    <property type="entry name" value="ZINC_FINGER_C2H2_2"/>
    <property type="match status" value="6"/>
</dbReference>
<dbReference type="InterPro" id="IPR036236">
    <property type="entry name" value="Znf_C2H2_sf"/>
</dbReference>
<evidence type="ECO:0000313" key="9">
    <source>
        <dbReference type="EMBL" id="MED6291387.1"/>
    </source>
</evidence>
<reference evidence="9 10" key="1">
    <citation type="submission" date="2021-06" db="EMBL/GenBank/DDBJ databases">
        <authorList>
            <person name="Palmer J.M."/>
        </authorList>
    </citation>
    <scope>NUCLEOTIDE SEQUENCE [LARGE SCALE GENOMIC DNA]</scope>
    <source>
        <strain evidence="9 10">CL_MEX2019</strain>
        <tissue evidence="9">Muscle</tissue>
    </source>
</reference>
<evidence type="ECO:0000259" key="8">
    <source>
        <dbReference type="PROSITE" id="PS50157"/>
    </source>
</evidence>
<feature type="domain" description="C2H2-type" evidence="8">
    <location>
        <begin position="305"/>
        <end position="332"/>
    </location>
</feature>
<feature type="domain" description="C2H2-type" evidence="8">
    <location>
        <begin position="333"/>
        <end position="360"/>
    </location>
</feature>
<keyword evidence="10" id="KW-1185">Reference proteome</keyword>
<name>A0ABU7EW34_9TELE</name>
<dbReference type="Pfam" id="PF00096">
    <property type="entry name" value="zf-C2H2"/>
    <property type="match status" value="6"/>
</dbReference>
<dbReference type="PANTHER" id="PTHR23235:SF142">
    <property type="entry name" value="ZINC FINGER PROTEIN 384"/>
    <property type="match status" value="1"/>
</dbReference>
<dbReference type="Gene3D" id="3.30.160.60">
    <property type="entry name" value="Classic Zinc Finger"/>
    <property type="match status" value="6"/>
</dbReference>
<keyword evidence="1" id="KW-0479">Metal-binding</keyword>
<feature type="compositionally biased region" description="Basic and acidic residues" evidence="7">
    <location>
        <begin position="167"/>
        <end position="189"/>
    </location>
</feature>
<sequence>MSSAQSLREFIRERLTAAAEEIFTEVDKTIVHYEEELDRQRRLLEICWKPQIKLHRIDFPQHFVWKEQQFCSQERNSSLDHRELEPQHMKEEQDEPELPQIKEELEEIEPPQIKDEQEEFCISLDQEQLVLQQDTDTCVVNSTHEERDHREPEPNCDRQLVQMSSEPENHKQECSNHEDSGSSRDEELKQKRRHQKIRGHSDNIGNPKVKRQTKTQMNKSMCSCKVCGKLFARSNLTKHVRTHTGEKPFSCMTCGKKFGQRYHLTVHIRTHTGERPFSCLTCGKSFTMRIALTRHVRTHTGEKPFSCVTCGKSFGQRTHLTVHMRTHTGERPFSCLTCGKSFTLQISLTRHMRSHTGEKPLSCMTCGRSFSDRGNLSRHMRTHAR</sequence>
<feature type="domain" description="C2H2-type" evidence="8">
    <location>
        <begin position="249"/>
        <end position="276"/>
    </location>
</feature>
<keyword evidence="5" id="KW-0539">Nucleus</keyword>
<keyword evidence="4" id="KW-0862">Zinc</keyword>
<evidence type="ECO:0000256" key="2">
    <source>
        <dbReference type="ARBA" id="ARBA00022737"/>
    </source>
</evidence>
<evidence type="ECO:0000256" key="5">
    <source>
        <dbReference type="ARBA" id="ARBA00023242"/>
    </source>
</evidence>
<dbReference type="InterPro" id="IPR013087">
    <property type="entry name" value="Znf_C2H2_type"/>
</dbReference>
<evidence type="ECO:0000256" key="4">
    <source>
        <dbReference type="ARBA" id="ARBA00022833"/>
    </source>
</evidence>
<comment type="caution">
    <text evidence="9">The sequence shown here is derived from an EMBL/GenBank/DDBJ whole genome shotgun (WGS) entry which is preliminary data.</text>
</comment>
<keyword evidence="2" id="KW-0677">Repeat</keyword>
<evidence type="ECO:0000256" key="6">
    <source>
        <dbReference type="PROSITE-ProRule" id="PRU00042"/>
    </source>
</evidence>